<dbReference type="EMBL" id="SRSD01000001">
    <property type="protein sequence ID" value="KAA0895228.1"/>
    <property type="molecule type" value="Genomic_DNA"/>
</dbReference>
<evidence type="ECO:0000313" key="3">
    <source>
        <dbReference type="Proteomes" id="UP000324298"/>
    </source>
</evidence>
<dbReference type="InterPro" id="IPR013424">
    <property type="entry name" value="Ice-binding_C"/>
</dbReference>
<dbReference type="OrthoDB" id="7063030at2"/>
<proteinExistence type="predicted"/>
<comment type="caution">
    <text evidence="2">The sequence shown here is derived from an EMBL/GenBank/DDBJ whole genome shotgun (WGS) entry which is preliminary data.</text>
</comment>
<organism evidence="2 3">
    <name type="scientific">Oryzomonas rubra</name>
    <dbReference type="NCBI Taxonomy" id="2509454"/>
    <lineage>
        <taxon>Bacteria</taxon>
        <taxon>Pseudomonadati</taxon>
        <taxon>Thermodesulfobacteriota</taxon>
        <taxon>Desulfuromonadia</taxon>
        <taxon>Geobacterales</taxon>
        <taxon>Geobacteraceae</taxon>
        <taxon>Oryzomonas</taxon>
    </lineage>
</organism>
<evidence type="ECO:0000256" key="1">
    <source>
        <dbReference type="SAM" id="Phobius"/>
    </source>
</evidence>
<dbReference type="NCBIfam" id="TIGR02595">
    <property type="entry name" value="PEP_CTERM"/>
    <property type="match status" value="1"/>
</dbReference>
<evidence type="ECO:0000313" key="2">
    <source>
        <dbReference type="EMBL" id="KAA0895228.1"/>
    </source>
</evidence>
<keyword evidence="1" id="KW-0472">Membrane</keyword>
<gene>
    <name evidence="2" type="ORF">ET418_01530</name>
</gene>
<keyword evidence="1" id="KW-0812">Transmembrane</keyword>
<reference evidence="2 3" key="1">
    <citation type="submission" date="2019-04" db="EMBL/GenBank/DDBJ databases">
        <title>Geobacter ruber sp. nov., ferric-reducing bacteria isolated from paddy soil.</title>
        <authorList>
            <person name="Xu Z."/>
            <person name="Masuda Y."/>
            <person name="Itoh H."/>
            <person name="Senoo K."/>
        </authorList>
    </citation>
    <scope>NUCLEOTIDE SEQUENCE [LARGE SCALE GENOMIC DNA]</scope>
    <source>
        <strain evidence="2 3">Red88</strain>
    </source>
</reference>
<dbReference type="Proteomes" id="UP000324298">
    <property type="component" value="Unassembled WGS sequence"/>
</dbReference>
<sequence length="293" mass="33281">MYAIQSQLIEEFENMRKQNYLQIAILTSVAVWVLFCGKGYATIVYPDSPDWQKDLQASGTASIETDKPRDGNASLKLTTSGNLNDWAFWNYYAGTNLSLGTLSNLKDFSFDWYRTGVTNIATSDVPWQAQTPVMRIYINDHGVLSELVWEKYYTNSSLTITDTWINQNLMNQNLWQHTFGSDGRGTYTLVGGVSSTLNPDDPLLALNISQWLSNSFYSSEAFVYGFGVGVGSYWPKDYTGYVDDIHLTFSDSEENYNFEIPVPEPSPLLLMVLGVAFLMMGHFIWFRRQNCTH</sequence>
<feature type="transmembrane region" description="Helical" evidence="1">
    <location>
        <begin position="20"/>
        <end position="41"/>
    </location>
</feature>
<name>A0A5A9XSJ8_9BACT</name>
<dbReference type="AlphaFoldDB" id="A0A5A9XSJ8"/>
<feature type="transmembrane region" description="Helical" evidence="1">
    <location>
        <begin position="268"/>
        <end position="286"/>
    </location>
</feature>
<protein>
    <submittedName>
        <fullName evidence="2">PEP-CTERM sorting domain-containing protein</fullName>
    </submittedName>
</protein>
<keyword evidence="1" id="KW-1133">Transmembrane helix</keyword>
<accession>A0A5A9XSJ8</accession>
<keyword evidence="3" id="KW-1185">Reference proteome</keyword>